<keyword evidence="3" id="KW-0418">Kinase</keyword>
<dbReference type="Proteomes" id="UP000054988">
    <property type="component" value="Unassembled WGS sequence"/>
</dbReference>
<evidence type="ECO:0000256" key="2">
    <source>
        <dbReference type="ARBA" id="ARBA00022741"/>
    </source>
</evidence>
<organism evidence="7 8">
    <name type="scientific">Moniliophthora roreri</name>
    <name type="common">Frosty pod rot fungus</name>
    <name type="synonym">Monilia roreri</name>
    <dbReference type="NCBI Taxonomy" id="221103"/>
    <lineage>
        <taxon>Eukaryota</taxon>
        <taxon>Fungi</taxon>
        <taxon>Dikarya</taxon>
        <taxon>Basidiomycota</taxon>
        <taxon>Agaricomycotina</taxon>
        <taxon>Agaricomycetes</taxon>
        <taxon>Agaricomycetidae</taxon>
        <taxon>Agaricales</taxon>
        <taxon>Marasmiineae</taxon>
        <taxon>Marasmiaceae</taxon>
        <taxon>Moniliophthora</taxon>
    </lineage>
</organism>
<dbReference type="InterPro" id="IPR000719">
    <property type="entry name" value="Prot_kinase_dom"/>
</dbReference>
<feature type="region of interest" description="Disordered" evidence="5">
    <location>
        <begin position="537"/>
        <end position="600"/>
    </location>
</feature>
<dbReference type="Pfam" id="PF07714">
    <property type="entry name" value="PK_Tyr_Ser-Thr"/>
    <property type="match status" value="1"/>
</dbReference>
<keyword evidence="1" id="KW-0808">Transferase</keyword>
<dbReference type="GO" id="GO:0005524">
    <property type="term" value="F:ATP binding"/>
    <property type="evidence" value="ECO:0007669"/>
    <property type="project" value="UniProtKB-KW"/>
</dbReference>
<evidence type="ECO:0000256" key="4">
    <source>
        <dbReference type="ARBA" id="ARBA00022840"/>
    </source>
</evidence>
<reference evidence="7 8" key="1">
    <citation type="submission" date="2015-12" db="EMBL/GenBank/DDBJ databases">
        <title>Draft genome sequence of Moniliophthora roreri, the causal agent of frosty pod rot of cacao.</title>
        <authorList>
            <person name="Aime M.C."/>
            <person name="Diaz-Valderrama J.R."/>
            <person name="Kijpornyongpan T."/>
            <person name="Phillips-Mora W."/>
        </authorList>
    </citation>
    <scope>NUCLEOTIDE SEQUENCE [LARGE SCALE GENOMIC DNA]</scope>
    <source>
        <strain evidence="7 8">MCA 2952</strain>
    </source>
</reference>
<dbReference type="InterPro" id="IPR051681">
    <property type="entry name" value="Ser/Thr_Kinases-Pseudokinases"/>
</dbReference>
<dbReference type="eggNOG" id="KOG0197">
    <property type="taxonomic scope" value="Eukaryota"/>
</dbReference>
<evidence type="ECO:0000256" key="3">
    <source>
        <dbReference type="ARBA" id="ARBA00022777"/>
    </source>
</evidence>
<dbReference type="EMBL" id="LATX01002023">
    <property type="protein sequence ID" value="KTB34910.1"/>
    <property type="molecule type" value="Genomic_DNA"/>
</dbReference>
<evidence type="ECO:0000313" key="8">
    <source>
        <dbReference type="Proteomes" id="UP000054988"/>
    </source>
</evidence>
<dbReference type="PANTHER" id="PTHR44329:SF288">
    <property type="entry name" value="MITOGEN-ACTIVATED PROTEIN KINASE KINASE KINASE 20"/>
    <property type="match status" value="1"/>
</dbReference>
<gene>
    <name evidence="7" type="ORF">WG66_12543</name>
</gene>
<dbReference type="PROSITE" id="PS00108">
    <property type="entry name" value="PROTEIN_KINASE_ST"/>
    <property type="match status" value="1"/>
</dbReference>
<evidence type="ECO:0000313" key="7">
    <source>
        <dbReference type="EMBL" id="KTB34910.1"/>
    </source>
</evidence>
<keyword evidence="2" id="KW-0547">Nucleotide-binding</keyword>
<keyword evidence="4" id="KW-0067">ATP-binding</keyword>
<accession>A0A0W0FF00</accession>
<dbReference type="GO" id="GO:0004674">
    <property type="term" value="F:protein serine/threonine kinase activity"/>
    <property type="evidence" value="ECO:0007669"/>
    <property type="project" value="TreeGrafter"/>
</dbReference>
<evidence type="ECO:0000256" key="5">
    <source>
        <dbReference type="SAM" id="MobiDB-lite"/>
    </source>
</evidence>
<protein>
    <recommendedName>
        <fullName evidence="6">Protein kinase domain-containing protein</fullName>
    </recommendedName>
</protein>
<comment type="caution">
    <text evidence="7">The sequence shown here is derived from an EMBL/GenBank/DDBJ whole genome shotgun (WGS) entry which is preliminary data.</text>
</comment>
<dbReference type="PANTHER" id="PTHR44329">
    <property type="entry name" value="SERINE/THREONINE-PROTEIN KINASE TNNI3K-RELATED"/>
    <property type="match status" value="1"/>
</dbReference>
<dbReference type="Gene3D" id="1.10.510.10">
    <property type="entry name" value="Transferase(Phosphotransferase) domain 1"/>
    <property type="match status" value="1"/>
</dbReference>
<dbReference type="SMART" id="SM00220">
    <property type="entry name" value="S_TKc"/>
    <property type="match status" value="1"/>
</dbReference>
<evidence type="ECO:0000259" key="6">
    <source>
        <dbReference type="PROSITE" id="PS50011"/>
    </source>
</evidence>
<proteinExistence type="predicted"/>
<evidence type="ECO:0000256" key="1">
    <source>
        <dbReference type="ARBA" id="ARBA00022679"/>
    </source>
</evidence>
<name>A0A0W0FF00_MONRR</name>
<feature type="compositionally biased region" description="Polar residues" evidence="5">
    <location>
        <begin position="578"/>
        <end position="598"/>
    </location>
</feature>
<sequence length="632" mass="71729">MTLHGKVVKVLRPFKPNSVLRSLSRSSKPSVDGQEPRKHEHLLLDYLLDYRQNHIEAYSFACKCVLLLQTSPHLLEYIASEFERVGMKFISTRRDTHTLEIATIAFQDDMFLCPVLAEAQQDIPLFTSLKGALACLESLLFDIEECMATVNSRWAPFVMEILQYYLDNDYCYEPLNSFHDLFREACIHCLVHLNRKYHALPTSFFLTNISREGDFPVSGGGYADIWKGYMNGSELICHKVLRIFTASFDEVKLLKDLSKEVLIWRQLRHPYIHSFLGICADLFRPSLSIISPWMEHGSITNFLEGKQGAHLGTEFKIQLIHQVAKGIQYLHEHEPPVIHGDIKGANILISNDFQCRITDFGISTMEIDHRFDASDSVIRGSIPWLAPELMNPEPVIVTQHAKSRDIYALGCTMMEILSGKPPFYDKKLDFQIMISVLQGDRPKRPPACPEWVYRIAKLCWDEKVSARPQADYVVHAFGEGMTEDGPPSPRTVSLVAYSEASDTLEEIGDAESLARSISSSMHTTSCSLYSEPESLMSMSAESIRSQTRASSPGASMTVSPRQWNRDKPLPPLPPMLPQQYSNPEPGSPTTSNRTSSHFGDTDVPLVEYRELWRDPQLRHAWGEFRERNNVGD</sequence>
<dbReference type="InterPro" id="IPR001245">
    <property type="entry name" value="Ser-Thr/Tyr_kinase_cat_dom"/>
</dbReference>
<dbReference type="SUPFAM" id="SSF56112">
    <property type="entry name" value="Protein kinase-like (PK-like)"/>
    <property type="match status" value="1"/>
</dbReference>
<dbReference type="InterPro" id="IPR008271">
    <property type="entry name" value="Ser/Thr_kinase_AS"/>
</dbReference>
<dbReference type="AlphaFoldDB" id="A0A0W0FF00"/>
<feature type="compositionally biased region" description="Polar residues" evidence="5">
    <location>
        <begin position="537"/>
        <end position="562"/>
    </location>
</feature>
<feature type="domain" description="Protein kinase" evidence="6">
    <location>
        <begin position="211"/>
        <end position="478"/>
    </location>
</feature>
<dbReference type="InterPro" id="IPR011009">
    <property type="entry name" value="Kinase-like_dom_sf"/>
</dbReference>
<dbReference type="PROSITE" id="PS50011">
    <property type="entry name" value="PROTEIN_KINASE_DOM"/>
    <property type="match status" value="1"/>
</dbReference>